<sequence length="121" mass="13167">MLTRKQALLTLALMTSLPVAGWAATEAASAAAPTTPVVQPCPFGGPDGNGPGMMRQGKMMMGRDGGHHGMKRMHNTEQLQTQLDEIKDPKVKAKFVEMLKARLAYEEAQIESTKAFLDKQK</sequence>
<feature type="chain" id="PRO_5002939111" evidence="2">
    <location>
        <begin position="24"/>
        <end position="121"/>
    </location>
</feature>
<dbReference type="AlphaFoldDB" id="C4LD77"/>
<dbReference type="KEGG" id="tau:Tola_3019"/>
<protein>
    <submittedName>
        <fullName evidence="3">Uncharacterized protein</fullName>
    </submittedName>
</protein>
<feature type="signal peptide" evidence="2">
    <location>
        <begin position="1"/>
        <end position="23"/>
    </location>
</feature>
<organism evidence="3 4">
    <name type="scientific">Tolumonas auensis (strain DSM 9187 / NBRC 110442 / TA 4)</name>
    <dbReference type="NCBI Taxonomy" id="595494"/>
    <lineage>
        <taxon>Bacteria</taxon>
        <taxon>Pseudomonadati</taxon>
        <taxon>Pseudomonadota</taxon>
        <taxon>Gammaproteobacteria</taxon>
        <taxon>Aeromonadales</taxon>
        <taxon>Aeromonadaceae</taxon>
        <taxon>Tolumonas</taxon>
    </lineage>
</organism>
<evidence type="ECO:0000313" key="4">
    <source>
        <dbReference type="Proteomes" id="UP000009073"/>
    </source>
</evidence>
<dbReference type="RefSeq" id="WP_015880057.1">
    <property type="nucleotide sequence ID" value="NC_012691.1"/>
</dbReference>
<dbReference type="EMBL" id="CP001616">
    <property type="protein sequence ID" value="ACQ94608.1"/>
    <property type="molecule type" value="Genomic_DNA"/>
</dbReference>
<feature type="compositionally biased region" description="Low complexity" evidence="1">
    <location>
        <begin position="52"/>
        <end position="62"/>
    </location>
</feature>
<reference evidence="3 4" key="2">
    <citation type="journal article" date="2011" name="Stand. Genomic Sci.">
        <title>Complete genome sequence of Tolumonas auensis type strain (TA 4).</title>
        <authorList>
            <person name="Chertkov O."/>
            <person name="Copeland A."/>
            <person name="Lucas S."/>
            <person name="Lapidus A."/>
            <person name="Berry K.W."/>
            <person name="Detter J.C."/>
            <person name="Del Rio T.G."/>
            <person name="Hammon N."/>
            <person name="Dalin E."/>
            <person name="Tice H."/>
            <person name="Pitluck S."/>
            <person name="Richardson P."/>
            <person name="Bruce D."/>
            <person name="Goodwin L."/>
            <person name="Han C."/>
            <person name="Tapia R."/>
            <person name="Saunders E."/>
            <person name="Schmutz J."/>
            <person name="Brettin T."/>
            <person name="Larimer F."/>
            <person name="Land M."/>
            <person name="Hauser L."/>
            <person name="Spring S."/>
            <person name="Rohde M."/>
            <person name="Kyrpides N.C."/>
            <person name="Ivanova N."/>
            <person name="Goker M."/>
            <person name="Beller H.R."/>
            <person name="Klenk H.P."/>
            <person name="Woyke T."/>
        </authorList>
    </citation>
    <scope>NUCLEOTIDE SEQUENCE [LARGE SCALE GENOMIC DNA]</scope>
    <source>
        <strain evidence="4">DSM 9187 / TA4</strain>
    </source>
</reference>
<dbReference type="Proteomes" id="UP000009073">
    <property type="component" value="Chromosome"/>
</dbReference>
<evidence type="ECO:0000256" key="2">
    <source>
        <dbReference type="SAM" id="SignalP"/>
    </source>
</evidence>
<dbReference type="HOGENOM" id="CLU_2037011_0_0_6"/>
<dbReference type="OrthoDB" id="10004857at2"/>
<feature type="region of interest" description="Disordered" evidence="1">
    <location>
        <begin position="33"/>
        <end position="71"/>
    </location>
</feature>
<dbReference type="STRING" id="595494.Tola_3019"/>
<gene>
    <name evidence="3" type="ordered locus">Tola_3019</name>
</gene>
<name>C4LD77_TOLAT</name>
<evidence type="ECO:0000313" key="3">
    <source>
        <dbReference type="EMBL" id="ACQ94608.1"/>
    </source>
</evidence>
<proteinExistence type="predicted"/>
<evidence type="ECO:0000256" key="1">
    <source>
        <dbReference type="SAM" id="MobiDB-lite"/>
    </source>
</evidence>
<reference evidence="4" key="1">
    <citation type="submission" date="2009-05" db="EMBL/GenBank/DDBJ databases">
        <title>Complete sequence of Tolumonas auensis DSM 9187.</title>
        <authorList>
            <consortium name="US DOE Joint Genome Institute"/>
            <person name="Lucas S."/>
            <person name="Copeland A."/>
            <person name="Lapidus A."/>
            <person name="Glavina del Rio T."/>
            <person name="Tice H."/>
            <person name="Bruce D."/>
            <person name="Goodwin L."/>
            <person name="Pitluck S."/>
            <person name="Chertkov O."/>
            <person name="Brettin T."/>
            <person name="Detter J.C."/>
            <person name="Han C."/>
            <person name="Larimer F."/>
            <person name="Land M."/>
            <person name="Hauser L."/>
            <person name="Kyrpides N."/>
            <person name="Mikhailova N."/>
            <person name="Spring S."/>
            <person name="Beller H."/>
        </authorList>
    </citation>
    <scope>NUCLEOTIDE SEQUENCE [LARGE SCALE GENOMIC DNA]</scope>
    <source>
        <strain evidence="4">DSM 9187 / TA4</strain>
    </source>
</reference>
<keyword evidence="2" id="KW-0732">Signal</keyword>
<accession>C4LD77</accession>
<keyword evidence="4" id="KW-1185">Reference proteome</keyword>